<gene>
    <name evidence="2" type="ORF">L9F63_014852</name>
</gene>
<feature type="non-terminal residue" evidence="2">
    <location>
        <position position="1"/>
    </location>
</feature>
<dbReference type="Proteomes" id="UP001233999">
    <property type="component" value="Unassembled WGS sequence"/>
</dbReference>
<evidence type="ECO:0000313" key="2">
    <source>
        <dbReference type="EMBL" id="KAJ9593583.1"/>
    </source>
</evidence>
<accession>A0AAD8A765</accession>
<proteinExistence type="predicted"/>
<comment type="caution">
    <text evidence="2">The sequence shown here is derived from an EMBL/GenBank/DDBJ whole genome shotgun (WGS) entry which is preliminary data.</text>
</comment>
<feature type="transmembrane region" description="Helical" evidence="1">
    <location>
        <begin position="66"/>
        <end position="84"/>
    </location>
</feature>
<evidence type="ECO:0000256" key="1">
    <source>
        <dbReference type="SAM" id="Phobius"/>
    </source>
</evidence>
<organism evidence="2 3">
    <name type="scientific">Diploptera punctata</name>
    <name type="common">Pacific beetle cockroach</name>
    <dbReference type="NCBI Taxonomy" id="6984"/>
    <lineage>
        <taxon>Eukaryota</taxon>
        <taxon>Metazoa</taxon>
        <taxon>Ecdysozoa</taxon>
        <taxon>Arthropoda</taxon>
        <taxon>Hexapoda</taxon>
        <taxon>Insecta</taxon>
        <taxon>Pterygota</taxon>
        <taxon>Neoptera</taxon>
        <taxon>Polyneoptera</taxon>
        <taxon>Dictyoptera</taxon>
        <taxon>Blattodea</taxon>
        <taxon>Blaberoidea</taxon>
        <taxon>Blaberidae</taxon>
        <taxon>Diplopterinae</taxon>
        <taxon>Diploptera</taxon>
    </lineage>
</organism>
<sequence length="86" mass="10313">RSSMFCYKFTFAMIVVRFPQMLFRVSNTCNLRLNKFIILKLPEDFLRHPLVVKSEPITSFIILRNLKYIVIKMLTFNYIALMLYTP</sequence>
<feature type="non-terminal residue" evidence="2">
    <location>
        <position position="86"/>
    </location>
</feature>
<name>A0AAD8A765_DIPPU</name>
<dbReference type="EMBL" id="JASPKZ010003424">
    <property type="protein sequence ID" value="KAJ9593583.1"/>
    <property type="molecule type" value="Genomic_DNA"/>
</dbReference>
<protein>
    <submittedName>
        <fullName evidence="2">Uncharacterized protein</fullName>
    </submittedName>
</protein>
<evidence type="ECO:0000313" key="3">
    <source>
        <dbReference type="Proteomes" id="UP001233999"/>
    </source>
</evidence>
<reference evidence="2" key="1">
    <citation type="journal article" date="2023" name="IScience">
        <title>Live-bearing cockroach genome reveals convergent evolutionary mechanisms linked to viviparity in insects and beyond.</title>
        <authorList>
            <person name="Fouks B."/>
            <person name="Harrison M.C."/>
            <person name="Mikhailova A.A."/>
            <person name="Marchal E."/>
            <person name="English S."/>
            <person name="Carruthers M."/>
            <person name="Jennings E.C."/>
            <person name="Chiamaka E.L."/>
            <person name="Frigard R.A."/>
            <person name="Pippel M."/>
            <person name="Attardo G.M."/>
            <person name="Benoit J.B."/>
            <person name="Bornberg-Bauer E."/>
            <person name="Tobe S.S."/>
        </authorList>
    </citation>
    <scope>NUCLEOTIDE SEQUENCE</scope>
    <source>
        <strain evidence="2">Stay&amp;Tobe</strain>
    </source>
</reference>
<keyword evidence="1" id="KW-1133">Transmembrane helix</keyword>
<keyword evidence="3" id="KW-1185">Reference proteome</keyword>
<keyword evidence="1" id="KW-0812">Transmembrane</keyword>
<dbReference type="AlphaFoldDB" id="A0AAD8A765"/>
<keyword evidence="1" id="KW-0472">Membrane</keyword>
<reference evidence="2" key="2">
    <citation type="submission" date="2023-05" db="EMBL/GenBank/DDBJ databases">
        <authorList>
            <person name="Fouks B."/>
        </authorList>
    </citation>
    <scope>NUCLEOTIDE SEQUENCE</scope>
    <source>
        <strain evidence="2">Stay&amp;Tobe</strain>
        <tissue evidence="2">Testes</tissue>
    </source>
</reference>